<gene>
    <name evidence="1" type="ORF">LMG28614_05644</name>
</gene>
<evidence type="ECO:0000313" key="1">
    <source>
        <dbReference type="EMBL" id="CAB3802567.1"/>
    </source>
</evidence>
<dbReference type="Proteomes" id="UP000494365">
    <property type="component" value="Unassembled WGS sequence"/>
</dbReference>
<protein>
    <submittedName>
        <fullName evidence="1">Uncharacterized protein</fullName>
    </submittedName>
</protein>
<accession>A0A6S7BTZ1</accession>
<keyword evidence="2" id="KW-1185">Reference proteome</keyword>
<evidence type="ECO:0000313" key="2">
    <source>
        <dbReference type="Proteomes" id="UP000494365"/>
    </source>
</evidence>
<dbReference type="AlphaFoldDB" id="A0A6S7BTZ1"/>
<dbReference type="EMBL" id="CADIKK010000033">
    <property type="protein sequence ID" value="CAB3802567.1"/>
    <property type="molecule type" value="Genomic_DNA"/>
</dbReference>
<dbReference type="RefSeq" id="WP_175152650.1">
    <property type="nucleotide sequence ID" value="NZ_CADIKK010000033.1"/>
</dbReference>
<sequence length="115" mass="13735">MSNFKKQNDENLWNYVESCCLRPDFYRKHYFDFYHLIEAEKSEQRRAKMQNDLARAMGESHFMDWSHPKDRAEMELAGLRLGPPLASQEVASPQNEPSRPRFDGLRRFISHMQKI</sequence>
<organism evidence="1 2">
    <name type="scientific">Paraburkholderia ultramafica</name>
    <dbReference type="NCBI Taxonomy" id="1544867"/>
    <lineage>
        <taxon>Bacteria</taxon>
        <taxon>Pseudomonadati</taxon>
        <taxon>Pseudomonadota</taxon>
        <taxon>Betaproteobacteria</taxon>
        <taxon>Burkholderiales</taxon>
        <taxon>Burkholderiaceae</taxon>
        <taxon>Paraburkholderia</taxon>
    </lineage>
</organism>
<proteinExistence type="predicted"/>
<name>A0A6S7BTZ1_9BURK</name>
<reference evidence="1 2" key="1">
    <citation type="submission" date="2020-04" db="EMBL/GenBank/DDBJ databases">
        <authorList>
            <person name="De Canck E."/>
        </authorList>
    </citation>
    <scope>NUCLEOTIDE SEQUENCE [LARGE SCALE GENOMIC DNA]</scope>
    <source>
        <strain evidence="1 2">LMG 28614</strain>
    </source>
</reference>